<dbReference type="SUPFAM" id="SSF47195">
    <property type="entry name" value="TMV-like viral coat proteins"/>
    <property type="match status" value="1"/>
</dbReference>
<keyword evidence="2" id="KW-1185">Reference proteome</keyword>
<dbReference type="AlphaFoldDB" id="A0AAV2MZG5"/>
<gene>
    <name evidence="1" type="ORF">LPLAT_LOCUS9531</name>
</gene>
<organism evidence="1 2">
    <name type="scientific">Lasius platythorax</name>
    <dbReference type="NCBI Taxonomy" id="488582"/>
    <lineage>
        <taxon>Eukaryota</taxon>
        <taxon>Metazoa</taxon>
        <taxon>Ecdysozoa</taxon>
        <taxon>Arthropoda</taxon>
        <taxon>Hexapoda</taxon>
        <taxon>Insecta</taxon>
        <taxon>Pterygota</taxon>
        <taxon>Neoptera</taxon>
        <taxon>Endopterygota</taxon>
        <taxon>Hymenoptera</taxon>
        <taxon>Apocrita</taxon>
        <taxon>Aculeata</taxon>
        <taxon>Formicoidea</taxon>
        <taxon>Formicidae</taxon>
        <taxon>Formicinae</taxon>
        <taxon>Lasius</taxon>
        <taxon>Lasius</taxon>
    </lineage>
</organism>
<dbReference type="EMBL" id="CAXIPU020000751">
    <property type="protein sequence ID" value="CAL1672625.1"/>
    <property type="molecule type" value="Genomic_DNA"/>
</dbReference>
<proteinExistence type="predicted"/>
<dbReference type="Proteomes" id="UP001497644">
    <property type="component" value="Unassembled WGS sequence"/>
</dbReference>
<dbReference type="InterPro" id="IPR036417">
    <property type="entry name" value="TMV-like_coat_sf"/>
</dbReference>
<dbReference type="InterPro" id="IPR001337">
    <property type="entry name" value="TMV-like_coat"/>
</dbReference>
<dbReference type="GO" id="GO:0005198">
    <property type="term" value="F:structural molecule activity"/>
    <property type="evidence" value="ECO:0007669"/>
    <property type="project" value="InterPro"/>
</dbReference>
<name>A0AAV2MZG5_9HYME</name>
<reference evidence="1" key="1">
    <citation type="submission" date="2024-04" db="EMBL/GenBank/DDBJ databases">
        <authorList>
            <consortium name="Molecular Ecology Group"/>
        </authorList>
    </citation>
    <scope>NUCLEOTIDE SEQUENCE</scope>
</reference>
<dbReference type="Pfam" id="PF00721">
    <property type="entry name" value="TMV_coat"/>
    <property type="match status" value="1"/>
</dbReference>
<sequence length="151" mass="17505">MAYRDFGVQHRLLAKQPFTSYDEFYKLVHNFQYASFHTKATRDRVRDAWQSLVQPAPFSRTVRFPDKFCVHLSATALRVWVNQMMHALDLPDRAVERGQVSGPAHEQSLYDAKRAFDVAIDNLAKICAGVDVNKLAMREYIRVRLLSRSMD</sequence>
<comment type="caution">
    <text evidence="1">The sequence shown here is derived from an EMBL/GenBank/DDBJ whole genome shotgun (WGS) entry which is preliminary data.</text>
</comment>
<protein>
    <submittedName>
        <fullName evidence="1">Uncharacterized protein</fullName>
    </submittedName>
</protein>
<accession>A0AAV2MZG5</accession>
<evidence type="ECO:0000313" key="2">
    <source>
        <dbReference type="Proteomes" id="UP001497644"/>
    </source>
</evidence>
<evidence type="ECO:0000313" key="1">
    <source>
        <dbReference type="EMBL" id="CAL1672625.1"/>
    </source>
</evidence>
<dbReference type="Gene3D" id="1.20.120.70">
    <property type="entry name" value="Tobacco mosaic virus-like, coat protein"/>
    <property type="match status" value="1"/>
</dbReference>